<keyword evidence="5" id="KW-0486">Methionine biosynthesis</keyword>
<dbReference type="SUPFAM" id="SSF53383">
    <property type="entry name" value="PLP-dependent transferases"/>
    <property type="match status" value="1"/>
</dbReference>
<proteinExistence type="inferred from homology"/>
<dbReference type="InterPro" id="IPR015421">
    <property type="entry name" value="PyrdxlP-dep_Trfase_major"/>
</dbReference>
<comment type="catalytic activity">
    <reaction evidence="5">
        <text>O-succinyl-L-homoserine + hydrogen sulfide = L-homocysteine + succinate</text>
        <dbReference type="Rhea" id="RHEA:27826"/>
        <dbReference type="ChEBI" id="CHEBI:29919"/>
        <dbReference type="ChEBI" id="CHEBI:30031"/>
        <dbReference type="ChEBI" id="CHEBI:57661"/>
        <dbReference type="ChEBI" id="CHEBI:58199"/>
    </reaction>
</comment>
<dbReference type="InterPro" id="IPR006234">
    <property type="entry name" value="O-succ-hSer_sulfhydrylase"/>
</dbReference>
<dbReference type="PANTHER" id="PTHR11808:SF80">
    <property type="entry name" value="CYSTATHIONINE GAMMA-LYASE"/>
    <property type="match status" value="1"/>
</dbReference>
<dbReference type="NCBIfam" id="TIGR01325">
    <property type="entry name" value="O_suc_HS_sulf"/>
    <property type="match status" value="1"/>
</dbReference>
<dbReference type="GO" id="GO:0030170">
    <property type="term" value="F:pyridoxal phosphate binding"/>
    <property type="evidence" value="ECO:0007669"/>
    <property type="project" value="UniProtKB-UniRule"/>
</dbReference>
<evidence type="ECO:0000256" key="4">
    <source>
        <dbReference type="ARBA" id="ARBA00052699"/>
    </source>
</evidence>
<keyword evidence="5" id="KW-0028">Amino-acid biosynthesis</keyword>
<dbReference type="PIRSF" id="PIRSF001434">
    <property type="entry name" value="CGS"/>
    <property type="match status" value="1"/>
</dbReference>
<evidence type="ECO:0000256" key="1">
    <source>
        <dbReference type="ARBA" id="ARBA00001933"/>
    </source>
</evidence>
<gene>
    <name evidence="5 8" type="primary">metZ</name>
    <name evidence="8" type="ORF">CGE01nite_15890</name>
</gene>
<keyword evidence="9" id="KW-1185">Reference proteome</keyword>
<dbReference type="CDD" id="cd00614">
    <property type="entry name" value="CGS_like"/>
    <property type="match status" value="1"/>
</dbReference>
<dbReference type="UniPathway" id="UPA00051">
    <property type="reaction ID" value="UER00449"/>
</dbReference>
<dbReference type="GO" id="GO:0019346">
    <property type="term" value="P:transsulfuration"/>
    <property type="evidence" value="ECO:0007669"/>
    <property type="project" value="InterPro"/>
</dbReference>
<dbReference type="AlphaFoldDB" id="A0A4Y3KN53"/>
<dbReference type="InterPro" id="IPR015422">
    <property type="entry name" value="PyrdxlP-dep_Trfase_small"/>
</dbReference>
<dbReference type="PANTHER" id="PTHR11808">
    <property type="entry name" value="TRANS-SULFURATION ENZYME FAMILY MEMBER"/>
    <property type="match status" value="1"/>
</dbReference>
<organism evidence="8 9">
    <name type="scientific">Cellulomonas gelida</name>
    <dbReference type="NCBI Taxonomy" id="1712"/>
    <lineage>
        <taxon>Bacteria</taxon>
        <taxon>Bacillati</taxon>
        <taxon>Actinomycetota</taxon>
        <taxon>Actinomycetes</taxon>
        <taxon>Micrococcales</taxon>
        <taxon>Cellulomonadaceae</taxon>
        <taxon>Cellulomonas</taxon>
    </lineage>
</organism>
<evidence type="ECO:0000256" key="6">
    <source>
        <dbReference type="PIRSR" id="PIRSR001434-2"/>
    </source>
</evidence>
<comment type="caution">
    <text evidence="8">The sequence shown here is derived from an EMBL/GenBank/DDBJ whole genome shotgun (WGS) entry which is preliminary data.</text>
</comment>
<dbReference type="Proteomes" id="UP000320461">
    <property type="component" value="Unassembled WGS sequence"/>
</dbReference>
<accession>A0A4Y3KN53</accession>
<evidence type="ECO:0000256" key="5">
    <source>
        <dbReference type="HAMAP-Rule" id="MF_02056"/>
    </source>
</evidence>
<dbReference type="RefSeq" id="WP_229747499.1">
    <property type="nucleotide sequence ID" value="NZ_BJLQ01000013.1"/>
</dbReference>
<dbReference type="NCBIfam" id="NF006003">
    <property type="entry name" value="PRK08133.1"/>
    <property type="match status" value="1"/>
</dbReference>
<dbReference type="Gene3D" id="3.90.1150.10">
    <property type="entry name" value="Aspartate Aminotransferase, domain 1"/>
    <property type="match status" value="1"/>
</dbReference>
<keyword evidence="2 5" id="KW-0663">Pyridoxal phosphate</keyword>
<dbReference type="Pfam" id="PF01053">
    <property type="entry name" value="Cys_Met_Meta_PP"/>
    <property type="match status" value="1"/>
</dbReference>
<dbReference type="EMBL" id="BJLQ01000013">
    <property type="protein sequence ID" value="GEA84338.1"/>
    <property type="molecule type" value="Genomic_DNA"/>
</dbReference>
<evidence type="ECO:0000313" key="8">
    <source>
        <dbReference type="EMBL" id="GEA84338.1"/>
    </source>
</evidence>
<dbReference type="EC" id="2.5.1.-" evidence="5"/>
<dbReference type="NCBIfam" id="NF005870">
    <property type="entry name" value="PRK07810.1"/>
    <property type="match status" value="1"/>
</dbReference>
<dbReference type="GO" id="GO:0016765">
    <property type="term" value="F:transferase activity, transferring alkyl or aryl (other than methyl) groups"/>
    <property type="evidence" value="ECO:0007669"/>
    <property type="project" value="UniProtKB-UniRule"/>
</dbReference>
<evidence type="ECO:0000313" key="9">
    <source>
        <dbReference type="Proteomes" id="UP000320461"/>
    </source>
</evidence>
<dbReference type="GO" id="GO:0005737">
    <property type="term" value="C:cytoplasm"/>
    <property type="evidence" value="ECO:0007669"/>
    <property type="project" value="TreeGrafter"/>
</dbReference>
<name>A0A4Y3KN53_9CELL</name>
<dbReference type="GO" id="GO:0071266">
    <property type="term" value="P:'de novo' L-methionine biosynthetic process"/>
    <property type="evidence" value="ECO:0007669"/>
    <property type="project" value="UniProtKB-UniRule"/>
</dbReference>
<comment type="catalytic activity">
    <reaction evidence="3">
        <text>L-homocysteine + H2O = 2-oxobutanoate + hydrogen sulfide + NH4(+) + H(+)</text>
        <dbReference type="Rhea" id="RHEA:14501"/>
        <dbReference type="ChEBI" id="CHEBI:15377"/>
        <dbReference type="ChEBI" id="CHEBI:15378"/>
        <dbReference type="ChEBI" id="CHEBI:16763"/>
        <dbReference type="ChEBI" id="CHEBI:28938"/>
        <dbReference type="ChEBI" id="CHEBI:29919"/>
        <dbReference type="ChEBI" id="CHEBI:58199"/>
        <dbReference type="EC" id="4.4.1.2"/>
    </reaction>
    <physiologicalReaction direction="left-to-right" evidence="3">
        <dbReference type="Rhea" id="RHEA:14502"/>
    </physiologicalReaction>
</comment>
<evidence type="ECO:0000256" key="2">
    <source>
        <dbReference type="ARBA" id="ARBA00022898"/>
    </source>
</evidence>
<dbReference type="InterPro" id="IPR000277">
    <property type="entry name" value="Cys/Met-Metab_PyrdxlP-dep_enz"/>
</dbReference>
<dbReference type="HAMAP" id="MF_02056">
    <property type="entry name" value="MetZ"/>
    <property type="match status" value="1"/>
</dbReference>
<dbReference type="GO" id="GO:0047982">
    <property type="term" value="F:homocysteine desulfhydrase activity"/>
    <property type="evidence" value="ECO:0007669"/>
    <property type="project" value="UniProtKB-EC"/>
</dbReference>
<evidence type="ECO:0000256" key="3">
    <source>
        <dbReference type="ARBA" id="ARBA00048780"/>
    </source>
</evidence>
<reference evidence="8 9" key="1">
    <citation type="submission" date="2019-06" db="EMBL/GenBank/DDBJ databases">
        <title>Whole genome shotgun sequence of Cellulomonas gelida NBRC 3748.</title>
        <authorList>
            <person name="Hosoyama A."/>
            <person name="Uohara A."/>
            <person name="Ohji S."/>
            <person name="Ichikawa N."/>
        </authorList>
    </citation>
    <scope>NUCLEOTIDE SEQUENCE [LARGE SCALE GENOMIC DNA]</scope>
    <source>
        <strain evidence="8 9">NBRC 3748</strain>
    </source>
</reference>
<protein>
    <recommendedName>
        <fullName evidence="5">O-succinylhomoserine sulfhydrylase</fullName>
        <shortName evidence="5">OSH sulfhydrylase</shortName>
        <shortName evidence="5">OSHS sulfhydrylase</shortName>
        <ecNumber evidence="5">2.5.1.-</ecNumber>
    </recommendedName>
</protein>
<dbReference type="GO" id="GO:0071268">
    <property type="term" value="P:homocysteine biosynthetic process"/>
    <property type="evidence" value="ECO:0007669"/>
    <property type="project" value="InterPro"/>
</dbReference>
<feature type="modified residue" description="N6-(pyridoxal phosphate)lysine" evidence="5 6">
    <location>
        <position position="223"/>
    </location>
</feature>
<comment type="subunit">
    <text evidence="5">Homotetramer.</text>
</comment>
<dbReference type="GO" id="GO:0018826">
    <property type="term" value="F:methionine gamma-lyase activity"/>
    <property type="evidence" value="ECO:0007669"/>
    <property type="project" value="UniProtKB-EC"/>
</dbReference>
<comment type="pathway">
    <text evidence="5">Amino-acid biosynthesis; L-methionine biosynthesis via de novo pathway; L-homocysteine from O-succinyl-L-homoserine: step 1/1.</text>
</comment>
<evidence type="ECO:0000256" key="7">
    <source>
        <dbReference type="RuleBase" id="RU362118"/>
    </source>
</evidence>
<dbReference type="InterPro" id="IPR015424">
    <property type="entry name" value="PyrdxlP-dep_Trfase"/>
</dbReference>
<comment type="similarity">
    <text evidence="5">Belongs to the trans-sulfuration enzymes family. MetZ subfamily.</text>
</comment>
<comment type="cofactor">
    <cofactor evidence="1 5 7">
        <name>pyridoxal 5'-phosphate</name>
        <dbReference type="ChEBI" id="CHEBI:597326"/>
    </cofactor>
</comment>
<sequence>MTARVPGPGDWDARRVPVESLRPDTLAVRAGQVRSQFGEFGEALFLTQGFTYESAGQAEAAFAGEVDRFLYSRYNNPTVSTFEERLRLLDGAEACYATASGMSAVFTALAALVGQGSRIVAARALFGSSVVIFDEILARWGVRTDYVDGHELAQWQQALATPADVVFFETPSNPMQDLVDIEAVSRLAHAAGAVVVVDNVFATPVFSRPLDLGADVVVYSATKHIDGQGRVLGGAILGTEEFVRGPVQTLIRNTGPSLSPFNAWVLLKGLETMSVRVRHQAASALRLARWLEEHPAVASVRYPFLPSHPQHALALRQQTGGGTVVTFTLRTPQDAPPEVAKKATFGVLDALRVVDISNNLGDAKSIVTHPATTTHRKLGPEGRARVGIGEATVRFSVGLEDVDDLQDDLSQALTTLT</sequence>
<dbReference type="Gene3D" id="3.40.640.10">
    <property type="entry name" value="Type I PLP-dependent aspartate aminotransferase-like (Major domain)"/>
    <property type="match status" value="1"/>
</dbReference>
<comment type="catalytic activity">
    <reaction evidence="4">
        <text>L-methionine + H2O = methanethiol + 2-oxobutanoate + NH4(+)</text>
        <dbReference type="Rhea" id="RHEA:23800"/>
        <dbReference type="ChEBI" id="CHEBI:15377"/>
        <dbReference type="ChEBI" id="CHEBI:16007"/>
        <dbReference type="ChEBI" id="CHEBI:16763"/>
        <dbReference type="ChEBI" id="CHEBI:28938"/>
        <dbReference type="ChEBI" id="CHEBI:57844"/>
        <dbReference type="EC" id="4.4.1.11"/>
    </reaction>
    <physiologicalReaction direction="left-to-right" evidence="4">
        <dbReference type="Rhea" id="RHEA:23801"/>
    </physiologicalReaction>
</comment>
<dbReference type="FunFam" id="3.40.640.10:FF:000046">
    <property type="entry name" value="Cystathionine gamma-lyase"/>
    <property type="match status" value="1"/>
</dbReference>
<comment type="function">
    <text evidence="5">Catalyzes the formation of L-homocysteine from O-succinyl-L-homoserine (OSHS) and hydrogen sulfide.</text>
</comment>
<keyword evidence="5" id="KW-0808">Transferase</keyword>